<sequence>NEREARFSLADQDTGVRPLAAQIHGAAECKVLILKLGDRGVLTCRSRDYVDYRSYFVIDSFAEKVVDSVGAGDALLAYATLAMVTDGSDVVASILGTFA</sequence>
<dbReference type="EMBL" id="VBAO01000392">
    <property type="protein sequence ID" value="TMI78229.1"/>
    <property type="molecule type" value="Genomic_DNA"/>
</dbReference>
<dbReference type="InterPro" id="IPR029056">
    <property type="entry name" value="Ribokinase-like"/>
</dbReference>
<evidence type="ECO:0000313" key="3">
    <source>
        <dbReference type="Proteomes" id="UP000320048"/>
    </source>
</evidence>
<feature type="domain" description="Carbohydrate kinase PfkB" evidence="1">
    <location>
        <begin position="1"/>
        <end position="89"/>
    </location>
</feature>
<dbReference type="PANTHER" id="PTHR46969">
    <property type="entry name" value="BIFUNCTIONAL PROTEIN HLDE"/>
    <property type="match status" value="1"/>
</dbReference>
<dbReference type="AlphaFoldDB" id="A0A537J3T4"/>
<accession>A0A537J3T4</accession>
<organism evidence="2 3">
    <name type="scientific">Candidatus Segetimicrobium genomatis</name>
    <dbReference type="NCBI Taxonomy" id="2569760"/>
    <lineage>
        <taxon>Bacteria</taxon>
        <taxon>Bacillati</taxon>
        <taxon>Candidatus Sysuimicrobiota</taxon>
        <taxon>Candidatus Sysuimicrobiia</taxon>
        <taxon>Candidatus Sysuimicrobiales</taxon>
        <taxon>Candidatus Segetimicrobiaceae</taxon>
        <taxon>Candidatus Segetimicrobium</taxon>
    </lineage>
</organism>
<name>A0A537J3T4_9BACT</name>
<dbReference type="InterPro" id="IPR011611">
    <property type="entry name" value="PfkB_dom"/>
</dbReference>
<dbReference type="GO" id="GO:0033785">
    <property type="term" value="F:heptose 7-phosphate kinase activity"/>
    <property type="evidence" value="ECO:0007669"/>
    <property type="project" value="TreeGrafter"/>
</dbReference>
<dbReference type="Pfam" id="PF00294">
    <property type="entry name" value="PfkB"/>
    <property type="match status" value="1"/>
</dbReference>
<feature type="non-terminal residue" evidence="2">
    <location>
        <position position="1"/>
    </location>
</feature>
<evidence type="ECO:0000259" key="1">
    <source>
        <dbReference type="Pfam" id="PF00294"/>
    </source>
</evidence>
<evidence type="ECO:0000313" key="2">
    <source>
        <dbReference type="EMBL" id="TMI78229.1"/>
    </source>
</evidence>
<dbReference type="Proteomes" id="UP000320048">
    <property type="component" value="Unassembled WGS sequence"/>
</dbReference>
<gene>
    <name evidence="2" type="ORF">E6H04_12835</name>
</gene>
<dbReference type="Gene3D" id="3.40.1190.20">
    <property type="match status" value="1"/>
</dbReference>
<dbReference type="SUPFAM" id="SSF53613">
    <property type="entry name" value="Ribokinase-like"/>
    <property type="match status" value="1"/>
</dbReference>
<feature type="non-terminal residue" evidence="2">
    <location>
        <position position="99"/>
    </location>
</feature>
<dbReference type="PANTHER" id="PTHR46969:SF1">
    <property type="entry name" value="BIFUNCTIONAL PROTEIN HLDE"/>
    <property type="match status" value="1"/>
</dbReference>
<protein>
    <submittedName>
        <fullName evidence="2">ADP-heptose synthase</fullName>
    </submittedName>
</protein>
<proteinExistence type="predicted"/>
<comment type="caution">
    <text evidence="2">The sequence shown here is derived from an EMBL/GenBank/DDBJ whole genome shotgun (WGS) entry which is preliminary data.</text>
</comment>
<reference evidence="2 3" key="1">
    <citation type="journal article" date="2019" name="Nat. Microbiol.">
        <title>Mediterranean grassland soil C-N compound turnover is dependent on rainfall and depth, and is mediated by genomically divergent microorganisms.</title>
        <authorList>
            <person name="Diamond S."/>
            <person name="Andeer P.F."/>
            <person name="Li Z."/>
            <person name="Crits-Christoph A."/>
            <person name="Burstein D."/>
            <person name="Anantharaman K."/>
            <person name="Lane K.R."/>
            <person name="Thomas B.C."/>
            <person name="Pan C."/>
            <person name="Northen T.R."/>
            <person name="Banfield J.F."/>
        </authorList>
    </citation>
    <scope>NUCLEOTIDE SEQUENCE [LARGE SCALE GENOMIC DNA]</scope>
    <source>
        <strain evidence="2">NP_7</strain>
    </source>
</reference>
<dbReference type="GO" id="GO:0033786">
    <property type="term" value="F:heptose-1-phosphate adenylyltransferase activity"/>
    <property type="evidence" value="ECO:0007669"/>
    <property type="project" value="TreeGrafter"/>
</dbReference>
<dbReference type="GO" id="GO:0005829">
    <property type="term" value="C:cytosol"/>
    <property type="evidence" value="ECO:0007669"/>
    <property type="project" value="TreeGrafter"/>
</dbReference>